<reference evidence="1" key="1">
    <citation type="submission" date="2023-01" db="EMBL/GenBank/DDBJ databases">
        <authorList>
            <person name="Piombo E."/>
        </authorList>
    </citation>
    <scope>NUCLEOTIDE SEQUENCE</scope>
</reference>
<sequence length="257" mass="26756">MSFTRDSHNLSPAPGSLGCASSYNIHRLLILAEGSGGRSRKHNIPGIINKHGLLSIRGNFDEEVRVQADISRPVAGQRKVVVSGASWHGLDTRNLLDIASPVPLVRNFDPSEELVGRVGEVQIVAMDMQPVDAERDRCAGGDSQFLVLEGDVEGARCRSGHAVQHGRVATFSYGLHGGLAILLALLEVYDGGLGGSSLPGIVGNVTDTASNGEDIVSDLGDSREPGDAGHLGDQLSLGVLGAGVQRVGAGVSEGVEE</sequence>
<evidence type="ECO:0000313" key="1">
    <source>
        <dbReference type="EMBL" id="CAI6080157.1"/>
    </source>
</evidence>
<gene>
    <name evidence="1" type="ORF">CCHLO57077_00012854</name>
</gene>
<dbReference type="AlphaFoldDB" id="A0AA35LUN8"/>
<comment type="caution">
    <text evidence="1">The sequence shown here is derived from an EMBL/GenBank/DDBJ whole genome shotgun (WGS) entry which is preliminary data.</text>
</comment>
<organism evidence="1 2">
    <name type="scientific">Clonostachys chloroleuca</name>
    <dbReference type="NCBI Taxonomy" id="1926264"/>
    <lineage>
        <taxon>Eukaryota</taxon>
        <taxon>Fungi</taxon>
        <taxon>Dikarya</taxon>
        <taxon>Ascomycota</taxon>
        <taxon>Pezizomycotina</taxon>
        <taxon>Sordariomycetes</taxon>
        <taxon>Hypocreomycetidae</taxon>
        <taxon>Hypocreales</taxon>
        <taxon>Bionectriaceae</taxon>
        <taxon>Clonostachys</taxon>
    </lineage>
</organism>
<dbReference type="PROSITE" id="PS51257">
    <property type="entry name" value="PROKAR_LIPOPROTEIN"/>
    <property type="match status" value="1"/>
</dbReference>
<keyword evidence="2" id="KW-1185">Reference proteome</keyword>
<accession>A0AA35LUN8</accession>
<protein>
    <submittedName>
        <fullName evidence="1">Uncharacterized protein</fullName>
    </submittedName>
</protein>
<proteinExistence type="predicted"/>
<dbReference type="Proteomes" id="UP001160390">
    <property type="component" value="Unassembled WGS sequence"/>
</dbReference>
<name>A0AA35LUN8_9HYPO</name>
<dbReference type="EMBL" id="CABFNP030000704">
    <property type="protein sequence ID" value="CAI6080157.1"/>
    <property type="molecule type" value="Genomic_DNA"/>
</dbReference>
<evidence type="ECO:0000313" key="2">
    <source>
        <dbReference type="Proteomes" id="UP001160390"/>
    </source>
</evidence>